<dbReference type="EMBL" id="BPVZ01000030">
    <property type="protein sequence ID" value="GKV09342.1"/>
    <property type="molecule type" value="Genomic_DNA"/>
</dbReference>
<reference evidence="1 2" key="1">
    <citation type="journal article" date="2021" name="Commun. Biol.">
        <title>The genome of Shorea leprosula (Dipterocarpaceae) highlights the ecological relevance of drought in aseasonal tropical rainforests.</title>
        <authorList>
            <person name="Ng K.K.S."/>
            <person name="Kobayashi M.J."/>
            <person name="Fawcett J.A."/>
            <person name="Hatakeyama M."/>
            <person name="Paape T."/>
            <person name="Ng C.H."/>
            <person name="Ang C.C."/>
            <person name="Tnah L.H."/>
            <person name="Lee C.T."/>
            <person name="Nishiyama T."/>
            <person name="Sese J."/>
            <person name="O'Brien M.J."/>
            <person name="Copetti D."/>
            <person name="Mohd Noor M.I."/>
            <person name="Ong R.C."/>
            <person name="Putra M."/>
            <person name="Sireger I.Z."/>
            <person name="Indrioko S."/>
            <person name="Kosugi Y."/>
            <person name="Izuno A."/>
            <person name="Isagi Y."/>
            <person name="Lee S.L."/>
            <person name="Shimizu K.K."/>
        </authorList>
    </citation>
    <scope>NUCLEOTIDE SEQUENCE [LARGE SCALE GENOMIC DNA]</scope>
    <source>
        <strain evidence="1">214</strain>
    </source>
</reference>
<name>A0AAV5J7A1_9ROSI</name>
<proteinExistence type="predicted"/>
<protein>
    <submittedName>
        <fullName evidence="1">Uncharacterized protein</fullName>
    </submittedName>
</protein>
<dbReference type="Proteomes" id="UP001054252">
    <property type="component" value="Unassembled WGS sequence"/>
</dbReference>
<sequence>MCLHWASSDPFVCTEGTTRPSTRFRALRVLQSDPFLEWEWICSNRKGQKIQSADEKSDISGDGFEAKLKWIFLHQNQVRTNCNAVSVFY</sequence>
<evidence type="ECO:0000313" key="1">
    <source>
        <dbReference type="EMBL" id="GKV09342.1"/>
    </source>
</evidence>
<gene>
    <name evidence="1" type="ORF">SLEP1_g20856</name>
</gene>
<accession>A0AAV5J7A1</accession>
<evidence type="ECO:0000313" key="2">
    <source>
        <dbReference type="Proteomes" id="UP001054252"/>
    </source>
</evidence>
<comment type="caution">
    <text evidence="1">The sequence shown here is derived from an EMBL/GenBank/DDBJ whole genome shotgun (WGS) entry which is preliminary data.</text>
</comment>
<organism evidence="1 2">
    <name type="scientific">Rubroshorea leprosula</name>
    <dbReference type="NCBI Taxonomy" id="152421"/>
    <lineage>
        <taxon>Eukaryota</taxon>
        <taxon>Viridiplantae</taxon>
        <taxon>Streptophyta</taxon>
        <taxon>Embryophyta</taxon>
        <taxon>Tracheophyta</taxon>
        <taxon>Spermatophyta</taxon>
        <taxon>Magnoliopsida</taxon>
        <taxon>eudicotyledons</taxon>
        <taxon>Gunneridae</taxon>
        <taxon>Pentapetalae</taxon>
        <taxon>rosids</taxon>
        <taxon>malvids</taxon>
        <taxon>Malvales</taxon>
        <taxon>Dipterocarpaceae</taxon>
        <taxon>Rubroshorea</taxon>
    </lineage>
</organism>
<keyword evidence="2" id="KW-1185">Reference proteome</keyword>
<dbReference type="AlphaFoldDB" id="A0AAV5J7A1"/>